<keyword evidence="2 8" id="KW-0812">Transmembrane</keyword>
<evidence type="ECO:0000259" key="9">
    <source>
        <dbReference type="PROSITE" id="PS51371"/>
    </source>
</evidence>
<protein>
    <submittedName>
        <fullName evidence="10">Hemolysin family protein</fullName>
    </submittedName>
</protein>
<dbReference type="Gene3D" id="3.10.580.10">
    <property type="entry name" value="CBS-domain"/>
    <property type="match status" value="1"/>
</dbReference>
<gene>
    <name evidence="10" type="ORF">L0U88_19990</name>
</gene>
<feature type="transmembrane region" description="Helical" evidence="8">
    <location>
        <begin position="131"/>
        <end position="148"/>
    </location>
</feature>
<evidence type="ECO:0000313" key="11">
    <source>
        <dbReference type="Proteomes" id="UP001200145"/>
    </source>
</evidence>
<reference evidence="10 11" key="1">
    <citation type="submission" date="2022-01" db="EMBL/GenBank/DDBJ databases">
        <title>Flavihumibacter sp. nov., isolated from sediment of a river.</title>
        <authorList>
            <person name="Liu H."/>
        </authorList>
    </citation>
    <scope>NUCLEOTIDE SEQUENCE [LARGE SCALE GENOMIC DNA]</scope>
    <source>
        <strain evidence="10 11">RY-1</strain>
    </source>
</reference>
<evidence type="ECO:0000256" key="2">
    <source>
        <dbReference type="ARBA" id="ARBA00022692"/>
    </source>
</evidence>
<evidence type="ECO:0000256" key="3">
    <source>
        <dbReference type="ARBA" id="ARBA00022737"/>
    </source>
</evidence>
<evidence type="ECO:0000256" key="8">
    <source>
        <dbReference type="SAM" id="Phobius"/>
    </source>
</evidence>
<sequence length="424" mass="48947">MNWNTIGLIVFFLLLAGFFVGIEAAFGSINRLSVELRKKQGRTGGTLVSYFFERSSLFIGVVLIWLTFCLVAYGLMIGQALEPAWLYLEKILPEGAADFTHLFVEITLAGIIFIFFGEFLPRAIWRSKNEWLLNSGVASFANFFFWITHPVADMLVTLSHAILKYFFNVRIDEKKESFFRVDQDSYYQQTSYESEGDGQDMNAHLIENALSLPTVRVRQCLIPRKEIEGIEINNSVDKALERFIETKLSKLVVYEGNIDHIVGYIHQLDMFEKPATISEVLLPIPAVPESMNATDLINKFTRERKSMAWVVDEFGGTSGIVTMEDLLEEIFGEIQDEHDTEELEEKKLNDREFIFSGRLELDYLREKYDLEFSREEAETLSGFIIQHHETIPKIKERIIIDNFEFEILSVSHTRIEMVKLKVLK</sequence>
<keyword evidence="4 8" id="KW-1133">Transmembrane helix</keyword>
<feature type="domain" description="CBS" evidence="9">
    <location>
        <begin position="277"/>
        <end position="337"/>
    </location>
</feature>
<dbReference type="PANTHER" id="PTHR22777:SF17">
    <property type="entry name" value="UPF0053 PROTEIN SLL0260"/>
    <property type="match status" value="1"/>
</dbReference>
<dbReference type="InterPro" id="IPR000644">
    <property type="entry name" value="CBS_dom"/>
</dbReference>
<keyword evidence="5 7" id="KW-0129">CBS domain</keyword>
<dbReference type="Proteomes" id="UP001200145">
    <property type="component" value="Unassembled WGS sequence"/>
</dbReference>
<evidence type="ECO:0000256" key="6">
    <source>
        <dbReference type="ARBA" id="ARBA00023136"/>
    </source>
</evidence>
<organism evidence="10 11">
    <name type="scientific">Flavihumibacter fluminis</name>
    <dbReference type="NCBI Taxonomy" id="2909236"/>
    <lineage>
        <taxon>Bacteria</taxon>
        <taxon>Pseudomonadati</taxon>
        <taxon>Bacteroidota</taxon>
        <taxon>Chitinophagia</taxon>
        <taxon>Chitinophagales</taxon>
        <taxon>Chitinophagaceae</taxon>
        <taxon>Flavihumibacter</taxon>
    </lineage>
</organism>
<comment type="caution">
    <text evidence="10">The sequence shown here is derived from an EMBL/GenBank/DDBJ whole genome shotgun (WGS) entry which is preliminary data.</text>
</comment>
<dbReference type="CDD" id="cd04590">
    <property type="entry name" value="CBS_pair_CorC_HlyC_assoc"/>
    <property type="match status" value="1"/>
</dbReference>
<dbReference type="Pfam" id="PF01595">
    <property type="entry name" value="CNNM"/>
    <property type="match status" value="1"/>
</dbReference>
<dbReference type="InterPro" id="IPR036318">
    <property type="entry name" value="FAD-bd_PCMH-like_sf"/>
</dbReference>
<dbReference type="Pfam" id="PF03471">
    <property type="entry name" value="CorC_HlyC"/>
    <property type="match status" value="1"/>
</dbReference>
<dbReference type="EMBL" id="JAKEVY010000007">
    <property type="protein sequence ID" value="MCF1716933.1"/>
    <property type="molecule type" value="Genomic_DNA"/>
</dbReference>
<dbReference type="Gene3D" id="3.30.465.10">
    <property type="match status" value="1"/>
</dbReference>
<keyword evidence="3" id="KW-0677">Repeat</keyword>
<dbReference type="InterPro" id="IPR044751">
    <property type="entry name" value="Ion_transp-like_CBS"/>
</dbReference>
<evidence type="ECO:0000313" key="10">
    <source>
        <dbReference type="EMBL" id="MCF1716933.1"/>
    </source>
</evidence>
<dbReference type="SMART" id="SM01091">
    <property type="entry name" value="CorC_HlyC"/>
    <property type="match status" value="1"/>
</dbReference>
<feature type="transmembrane region" description="Helical" evidence="8">
    <location>
        <begin position="57"/>
        <end position="79"/>
    </location>
</feature>
<keyword evidence="11" id="KW-1185">Reference proteome</keyword>
<evidence type="ECO:0000256" key="7">
    <source>
        <dbReference type="PROSITE-ProRule" id="PRU00703"/>
    </source>
</evidence>
<name>A0ABS9BPK7_9BACT</name>
<dbReference type="InterPro" id="IPR046342">
    <property type="entry name" value="CBS_dom_sf"/>
</dbReference>
<dbReference type="InterPro" id="IPR005170">
    <property type="entry name" value="Transptr-assoc_dom"/>
</dbReference>
<comment type="subcellular location">
    <subcellularLocation>
        <location evidence="1">Membrane</location>
        <topology evidence="1">Multi-pass membrane protein</topology>
    </subcellularLocation>
</comment>
<dbReference type="PANTHER" id="PTHR22777">
    <property type="entry name" value="HEMOLYSIN-RELATED"/>
    <property type="match status" value="1"/>
</dbReference>
<dbReference type="SUPFAM" id="SSF56176">
    <property type="entry name" value="FAD-binding/transporter-associated domain-like"/>
    <property type="match status" value="1"/>
</dbReference>
<evidence type="ECO:0000256" key="4">
    <source>
        <dbReference type="ARBA" id="ARBA00022989"/>
    </source>
</evidence>
<dbReference type="RefSeq" id="WP_234868536.1">
    <property type="nucleotide sequence ID" value="NZ_JAKEVY010000007.1"/>
</dbReference>
<evidence type="ECO:0000256" key="5">
    <source>
        <dbReference type="ARBA" id="ARBA00023122"/>
    </source>
</evidence>
<dbReference type="SUPFAM" id="SSF54631">
    <property type="entry name" value="CBS-domain pair"/>
    <property type="match status" value="1"/>
</dbReference>
<evidence type="ECO:0000256" key="1">
    <source>
        <dbReference type="ARBA" id="ARBA00004141"/>
    </source>
</evidence>
<dbReference type="Pfam" id="PF00571">
    <property type="entry name" value="CBS"/>
    <property type="match status" value="1"/>
</dbReference>
<feature type="transmembrane region" description="Helical" evidence="8">
    <location>
        <begin position="99"/>
        <end position="119"/>
    </location>
</feature>
<accession>A0ABS9BPK7</accession>
<dbReference type="InterPro" id="IPR002550">
    <property type="entry name" value="CNNM"/>
</dbReference>
<dbReference type="PROSITE" id="PS51371">
    <property type="entry name" value="CBS"/>
    <property type="match status" value="1"/>
</dbReference>
<keyword evidence="6 8" id="KW-0472">Membrane</keyword>
<dbReference type="InterPro" id="IPR016169">
    <property type="entry name" value="FAD-bd_PCMH_sub2"/>
</dbReference>
<proteinExistence type="predicted"/>
<feature type="transmembrane region" description="Helical" evidence="8">
    <location>
        <begin position="6"/>
        <end position="29"/>
    </location>
</feature>